<feature type="coiled-coil region" evidence="3">
    <location>
        <begin position="921"/>
        <end position="1106"/>
    </location>
</feature>
<dbReference type="GeneID" id="20825525"/>
<dbReference type="InterPro" id="IPR012943">
    <property type="entry name" value="Cnn_1N"/>
</dbReference>
<dbReference type="PANTHER" id="PTHR45615">
    <property type="entry name" value="MYOSIN HEAVY CHAIN, NON-MUSCLE"/>
    <property type="match status" value="1"/>
</dbReference>
<feature type="compositionally biased region" description="Basic and acidic residues" evidence="4">
    <location>
        <begin position="648"/>
        <end position="660"/>
    </location>
</feature>
<feature type="compositionally biased region" description="Polar residues" evidence="4">
    <location>
        <begin position="252"/>
        <end position="266"/>
    </location>
</feature>
<dbReference type="OrthoDB" id="10255000at2759"/>
<feature type="compositionally biased region" description="Basic and acidic residues" evidence="4">
    <location>
        <begin position="893"/>
        <end position="904"/>
    </location>
</feature>
<feature type="region of interest" description="Disordered" evidence="4">
    <location>
        <begin position="122"/>
        <end position="521"/>
    </location>
</feature>
<evidence type="ECO:0008006" key="9">
    <source>
        <dbReference type="Google" id="ProtNLM"/>
    </source>
</evidence>
<feature type="compositionally biased region" description="Basic and acidic residues" evidence="4">
    <location>
        <begin position="495"/>
        <end position="505"/>
    </location>
</feature>
<reference evidence="8" key="1">
    <citation type="journal article" date="2011" name="Genetics">
        <title>Massive changes in genome architecture accompany the transition to self-fertility in the filamentous fungus Neurospora tetrasperma.</title>
        <authorList>
            <person name="Ellison C.E."/>
            <person name="Stajich J.E."/>
            <person name="Jacobson D.J."/>
            <person name="Natvig D.O."/>
            <person name="Lapidus A."/>
            <person name="Foster B."/>
            <person name="Aerts A."/>
            <person name="Riley R."/>
            <person name="Lindquist E.A."/>
            <person name="Grigoriev I.V."/>
            <person name="Taylor J.W."/>
        </authorList>
    </citation>
    <scope>NUCLEOTIDE SEQUENCE [LARGE SCALE GENOMIC DNA]</scope>
    <source>
        <strain evidence="8">FGSC 2508 / P0657</strain>
    </source>
</reference>
<evidence type="ECO:0000256" key="1">
    <source>
        <dbReference type="ARBA" id="ARBA00004496"/>
    </source>
</evidence>
<dbReference type="InterPro" id="IPR024545">
    <property type="entry name" value="Mto1-like_Mto2p-bd"/>
</dbReference>
<dbReference type="VEuPathDB" id="FungiDB:NEUTE1DRAFT_131340"/>
<feature type="compositionally biased region" description="Low complexity" evidence="4">
    <location>
        <begin position="151"/>
        <end position="162"/>
    </location>
</feature>
<feature type="compositionally biased region" description="Basic and acidic residues" evidence="4">
    <location>
        <begin position="1"/>
        <end position="10"/>
    </location>
</feature>
<evidence type="ECO:0000259" key="6">
    <source>
        <dbReference type="Pfam" id="PF12808"/>
    </source>
</evidence>
<dbReference type="Pfam" id="PF07989">
    <property type="entry name" value="Cnn_1N"/>
    <property type="match status" value="1"/>
</dbReference>
<dbReference type="HOGENOM" id="CLU_000791_0_0_1"/>
<feature type="compositionally biased region" description="Low complexity" evidence="4">
    <location>
        <begin position="38"/>
        <end position="67"/>
    </location>
</feature>
<dbReference type="GO" id="GO:0005737">
    <property type="term" value="C:cytoplasm"/>
    <property type="evidence" value="ECO:0007669"/>
    <property type="project" value="UniProtKB-SubCell"/>
</dbReference>
<dbReference type="SUPFAM" id="SSF53335">
    <property type="entry name" value="S-adenosyl-L-methionine-dependent methyltransferases"/>
    <property type="match status" value="1"/>
</dbReference>
<feature type="domain" description="Mto1-like Mto2p-binding" evidence="6">
    <location>
        <begin position="1675"/>
        <end position="1725"/>
    </location>
</feature>
<keyword evidence="2" id="KW-0963">Cytoplasm</keyword>
<accession>F8MUE9</accession>
<feature type="domain" description="Centrosomin N-terminal motif 1" evidence="5">
    <location>
        <begin position="580"/>
        <end position="652"/>
    </location>
</feature>
<feature type="compositionally biased region" description="Basic and acidic residues" evidence="4">
    <location>
        <begin position="367"/>
        <end position="394"/>
    </location>
</feature>
<feature type="compositionally biased region" description="Basic and acidic residues" evidence="4">
    <location>
        <begin position="215"/>
        <end position="226"/>
    </location>
</feature>
<feature type="region of interest" description="Disordered" evidence="4">
    <location>
        <begin position="1499"/>
        <end position="1673"/>
    </location>
</feature>
<evidence type="ECO:0000313" key="7">
    <source>
        <dbReference type="EMBL" id="EGO55631.1"/>
    </source>
</evidence>
<evidence type="ECO:0000259" key="5">
    <source>
        <dbReference type="Pfam" id="PF07989"/>
    </source>
</evidence>
<feature type="compositionally biased region" description="Polar residues" evidence="4">
    <location>
        <begin position="15"/>
        <end position="37"/>
    </location>
</feature>
<dbReference type="InterPro" id="IPR023165">
    <property type="entry name" value="rRNA_Ade_diMease-like_C"/>
</dbReference>
<name>F8MUE9_NEUT8</name>
<feature type="coiled-coil region" evidence="3">
    <location>
        <begin position="1135"/>
        <end position="1258"/>
    </location>
</feature>
<dbReference type="Proteomes" id="UP000008065">
    <property type="component" value="Unassembled WGS sequence"/>
</dbReference>
<organism evidence="7 8">
    <name type="scientific">Neurospora tetrasperma (strain FGSC 2508 / ATCC MYA-4615 / P0657)</name>
    <dbReference type="NCBI Taxonomy" id="510951"/>
    <lineage>
        <taxon>Eukaryota</taxon>
        <taxon>Fungi</taxon>
        <taxon>Dikarya</taxon>
        <taxon>Ascomycota</taxon>
        <taxon>Pezizomycotina</taxon>
        <taxon>Sordariomycetes</taxon>
        <taxon>Sordariomycetidae</taxon>
        <taxon>Sordariales</taxon>
        <taxon>Sordariaceae</taxon>
        <taxon>Neurospora</taxon>
    </lineage>
</organism>
<feature type="coiled-coil region" evidence="3">
    <location>
        <begin position="745"/>
        <end position="772"/>
    </location>
</feature>
<feature type="compositionally biased region" description="Low complexity" evidence="4">
    <location>
        <begin position="274"/>
        <end position="283"/>
    </location>
</feature>
<evidence type="ECO:0000256" key="3">
    <source>
        <dbReference type="SAM" id="Coils"/>
    </source>
</evidence>
<dbReference type="GO" id="GO:0005815">
    <property type="term" value="C:microtubule organizing center"/>
    <property type="evidence" value="ECO:0007669"/>
    <property type="project" value="InterPro"/>
</dbReference>
<feature type="region of interest" description="Disordered" evidence="4">
    <location>
        <begin position="1"/>
        <end position="87"/>
    </location>
</feature>
<feature type="compositionally biased region" description="Low complexity" evidence="4">
    <location>
        <begin position="775"/>
        <end position="794"/>
    </location>
</feature>
<gene>
    <name evidence="7" type="ORF">NEUTE1DRAFT_131340</name>
</gene>
<feature type="compositionally biased region" description="Polar residues" evidence="4">
    <location>
        <begin position="1641"/>
        <end position="1658"/>
    </location>
</feature>
<feature type="compositionally biased region" description="Low complexity" evidence="4">
    <location>
        <begin position="76"/>
        <end position="87"/>
    </location>
</feature>
<dbReference type="RefSeq" id="XP_009853436.1">
    <property type="nucleotide sequence ID" value="XM_009855134.1"/>
</dbReference>
<comment type="subcellular location">
    <subcellularLocation>
        <location evidence="1">Cytoplasm</location>
    </subcellularLocation>
</comment>
<dbReference type="Gene3D" id="3.40.50.150">
    <property type="entry name" value="Vaccinia Virus protein VP39"/>
    <property type="match status" value="1"/>
</dbReference>
<keyword evidence="3" id="KW-0175">Coiled coil</keyword>
<feature type="compositionally biased region" description="Polar residues" evidence="4">
    <location>
        <begin position="1584"/>
        <end position="1593"/>
    </location>
</feature>
<feature type="compositionally biased region" description="Basic and acidic residues" evidence="4">
    <location>
        <begin position="835"/>
        <end position="848"/>
    </location>
</feature>
<dbReference type="KEGG" id="nte:NEUTE1DRAFT131340"/>
<feature type="compositionally biased region" description="Low complexity" evidence="4">
    <location>
        <begin position="1594"/>
        <end position="1616"/>
    </location>
</feature>
<evidence type="ECO:0000313" key="8">
    <source>
        <dbReference type="Proteomes" id="UP000008065"/>
    </source>
</evidence>
<evidence type="ECO:0000256" key="4">
    <source>
        <dbReference type="SAM" id="MobiDB-lite"/>
    </source>
</evidence>
<sequence>MEEEVPERGGRRSRPSTATNPDSNADLQPSTRTNGGSNNNKNNNNNNNTNNRPYPSPATSTTSPGTSLRPDDIRPLHAANSASSLLAVPETSYLEGPSIELRQSDSQAEIAVHQHLNEIESSFSAPISPFPTSDRGIDVTYDLFDSASREAAPAGPTATAAPATPPPPPPAHADARLQTERDTQESRPESENDSDDDTQHLPQSRSKMRVATVEDADKTTIQRSHNEEEDGGSGEESQSREDELNKAHEQQAADTSMTSNTTSSLEAFSPSPPTAAAAATTTSRVVSQPSLGRQVDDYDGNGLSHEQEHQDDSDESDYWHETPTKPRSTPGNNSKLQHAPSTQSARKFLARENLTPEKTPEPAPKQPESRKQGQEQRPKDHQQPLKAERSELPQRPKYLKRGQAGQRGSVSSYASDPDPDSDHTIGLETDYALHSGGASSSTERPRDTNGLTRTTSLGSFASGYEDPDPSGPISGLTPLDEAYNAISPEPAVMRQLRDQEDDGVRTPKPRKTPPPLAAPSDTVLARHVRDVQVPESLAKEYRAKTGLTTPSKSLNLADLKSPDKLGASVVPTRASGRSLTLKEQSSTIERLSKENFDLKLKVMFLSDRLDKLSEEGIKEMISENVELKTGLAVLQRDNKMLRKRVKELEKQVKDEDERPGTARSDQSDEENAAFNQEVQEELMYLRDQLEEHMVEIERLRNENLHKEAEKRRMAEMVRTLSEKTGERFGGDLDRQEEADVYKDLLEQETARREQSDEDNRKLREEIFRLKQELAMQPNGNGPYQQQQQGSNMSYLSRRSREQGSASSRPTTSFSADQDVASSATTLIEELRRESEQLRHENAELRREVGAQTSMLTSRNREKERLYQEIEDLKMAQRRGGPAPSTIDSLLERSASRAGAHERSHSRASGRTGMTGLDDADREELENKISQMRDKNNELRLQNQDLERELAACMEDFEMLCEAKKQAEELSHSLQDDLEAAMQDLVALQAERDEALQEHANLEQEFEALRKEAQEEIDALEGESDLRSAEIERLQLDLNDRNENFEALQEEMRKMSDALVRLEDEQEAKHKRIQTLEQELNDANRELEELEFKLLEANDKANRLSVQQESSQGEIAFLREEQENDKIRIGDLEAALANSEQGVRDEKDRVRELENRLAQERRQREIVANREKEEVQQFINELNKEATAAKDEARRLRKSLTSREVEATEWKERLLELENNLREALGDLNGTRSSLLKSIAKLQMDLEKAVRDLDTTKASLAEKDRIIKQRDALLESHALESRKVGEMLDKERQAHRNTKNQFETFQKTHQHVTRTLSQSEARIAELEAGKAQDKKRIAQLEATYKEQLTERNTLLLNLWTRLSSLCGSDWAHNNSLINGRALPSLESVATMFPGFSKNLLAAVKTLETMVSSFQTKVKSVERDLWREYQALESHLEMRAKKMDRLEHIVRNSIAAGTTGNGVLTAAEAQGRLARLEEAYRQLKVENHTLRTAAEVRARAAYAAAHPSRGGGDRHQQSPSPLPSAGPRDREGMPSDRMSIYSQVDARKGGSSRPSSIAIPQRSASSSRRSMINDMDGHNDDVLLPGSSQPPLSRVQSTQSQQSHQHQYQHPQVQSQASYTGPGGGGGGIQTSSERGVAPFSGPGSTSSTNNPATPGMFSQSGGAGGGGGSTTSTDNKWMLRLRDLEYKLKAEREGRILDRNEALKRISTSESENLALRENLEREKRRKHVAGYAGSEPVVFVHQFADREANIDTSVLRQTGARQRHLNVSSSPSLLLLLLVLISSANPFRSGQPRPPAVLSRPRPMLSRVRNNAVRRNLGLGQAPCISSIITTVTCPSTASLSANSRVQQWHAQRTYRSTQALKAKKPSAGQMMREAMGILQSVGAADQTPEAKPKRTRTRKAKTAEEHVVNQDETAEPKPTRRKKAADSAEDGEEAKVENKEPKKKRAGRPRIHIPEPDSAEALKLAAKQAKREAAAAAKKRPSLKPAKITRSDEQSMLRPCVDPMQERLYDTELWSWLDYGRTSKKGLAPAPIRKYDRTRVHVTSEKMVDDVLDFMKPTLTRHQGCDIIDLNPGAGVWSTKLNDLLKPRTHLLLEPDAGFYEPMLEPLLARDGSKLIAKDGLVWAELLSVLTPEYLPHQKEHQYSADDVPERNDTLLVTANLGSYPKRRYSSFASATAMILYQFNHAIRSGALFQKYGLVRMLLWLDDEDKAAILPRMAQRRRRVAVDAELNCESITHVAGPDYSDIDPSKRLWFSRDINIDRSSALAALQRMREAGIQTPTGRETKLLREVSQNPDSVVAAGETPITYDFRHQAEYEELLKDFEKGKIALASEEYKAMIRMRIQIDSANKRFSNVHSNMVNFHRLVDEWRLAKAANDDKEIASIMERYKEWEKSFIALGSTACGDWFVQRDNLHLWKQKSMHWDRRAIEPLVIQSDEFFPHVPLSLLDIQPKAAHKVLRSMGPNSDRSGDMAEVLMRSIMAYTNSSMSKVLDRLAPGASEFVYPMCKSLVDPDQGGVPFPGAAEITVRGMSAWQFEDVLEQWMKWSFRPPLQDLISQLSDEYVEAEGEEGKFGGVDTKAAGDYIKIMLLGLITNWSSLELIDRNPEAMTCMSRRNGQGEELPTIKRSHMSF</sequence>
<feature type="compositionally biased region" description="Basic and acidic residues" evidence="4">
    <location>
        <begin position="1902"/>
        <end position="1919"/>
    </location>
</feature>
<feature type="compositionally biased region" description="Basic residues" evidence="4">
    <location>
        <begin position="1942"/>
        <end position="1952"/>
    </location>
</feature>
<dbReference type="PANTHER" id="PTHR45615:SF63">
    <property type="entry name" value="CHROMOSOME UNDETERMINED SCAFFOLD_10, WHOLE GENOME SHOTGUN SEQUENCE"/>
    <property type="match status" value="1"/>
</dbReference>
<evidence type="ECO:0000256" key="2">
    <source>
        <dbReference type="ARBA" id="ARBA00022490"/>
    </source>
</evidence>
<feature type="compositionally biased region" description="Polar residues" evidence="4">
    <location>
        <begin position="325"/>
        <end position="345"/>
    </location>
</feature>
<proteinExistence type="predicted"/>
<feature type="compositionally biased region" description="Polar residues" evidence="4">
    <location>
        <begin position="449"/>
        <end position="459"/>
    </location>
</feature>
<dbReference type="EMBL" id="GL891306">
    <property type="protein sequence ID" value="EGO55631.1"/>
    <property type="molecule type" value="Genomic_DNA"/>
</dbReference>
<protein>
    <recommendedName>
        <fullName evidence="9">Anucleate primary sterigmata protein B</fullName>
    </recommendedName>
</protein>
<feature type="coiled-coil region" evidence="3">
    <location>
        <begin position="1315"/>
        <end position="1356"/>
    </location>
</feature>
<feature type="compositionally biased region" description="Basic and acidic residues" evidence="4">
    <location>
        <begin position="173"/>
        <end position="190"/>
    </location>
</feature>
<feature type="region of interest" description="Disordered" evidence="4">
    <location>
        <begin position="1880"/>
        <end position="1996"/>
    </location>
</feature>
<dbReference type="InterPro" id="IPR029063">
    <property type="entry name" value="SAM-dependent_MTases_sf"/>
</dbReference>
<feature type="region of interest" description="Disordered" evidence="4">
    <location>
        <begin position="835"/>
        <end position="860"/>
    </location>
</feature>
<feature type="coiled-coil region" evidence="3">
    <location>
        <begin position="1464"/>
        <end position="1491"/>
    </location>
</feature>
<dbReference type="Gene3D" id="1.10.8.100">
    <property type="entry name" value="Ribosomal RNA adenine dimethylase-like, domain 2"/>
    <property type="match status" value="1"/>
</dbReference>
<feature type="compositionally biased region" description="Basic and acidic residues" evidence="4">
    <location>
        <begin position="237"/>
        <end position="251"/>
    </location>
</feature>
<keyword evidence="8" id="KW-1185">Reference proteome</keyword>
<feature type="region of interest" description="Disordered" evidence="4">
    <location>
        <begin position="774"/>
        <end position="820"/>
    </location>
</feature>
<feature type="region of interest" description="Disordered" evidence="4">
    <location>
        <begin position="893"/>
        <end position="917"/>
    </location>
</feature>
<feature type="region of interest" description="Disordered" evidence="4">
    <location>
        <begin position="648"/>
        <end position="671"/>
    </location>
</feature>
<feature type="compositionally biased region" description="Polar residues" evidence="4">
    <location>
        <begin position="802"/>
        <end position="820"/>
    </location>
</feature>
<dbReference type="Pfam" id="PF12808">
    <property type="entry name" value="Mto2_bdg"/>
    <property type="match status" value="1"/>
</dbReference>